<feature type="transmembrane region" description="Helical" evidence="1">
    <location>
        <begin position="29"/>
        <end position="49"/>
    </location>
</feature>
<dbReference type="AlphaFoldDB" id="A8REU7"/>
<dbReference type="Proteomes" id="UP000004090">
    <property type="component" value="Unassembled WGS sequence"/>
</dbReference>
<keyword evidence="1" id="KW-0812">Transmembrane</keyword>
<name>A8REU7_9FIRM</name>
<accession>A8REU7</accession>
<evidence type="ECO:0000256" key="1">
    <source>
        <dbReference type="SAM" id="Phobius"/>
    </source>
</evidence>
<protein>
    <submittedName>
        <fullName evidence="2">Uncharacterized protein</fullName>
    </submittedName>
</protein>
<proteinExistence type="predicted"/>
<dbReference type="STRING" id="428127.EUBDOL_02083"/>
<dbReference type="EMBL" id="ABAW02000025">
    <property type="protein sequence ID" value="EDP10069.1"/>
    <property type="molecule type" value="Genomic_DNA"/>
</dbReference>
<feature type="transmembrane region" description="Helical" evidence="1">
    <location>
        <begin position="5"/>
        <end position="23"/>
    </location>
</feature>
<keyword evidence="1" id="KW-1133">Transmembrane helix</keyword>
<evidence type="ECO:0000313" key="2">
    <source>
        <dbReference type="EMBL" id="EDP10069.1"/>
    </source>
</evidence>
<keyword evidence="1" id="KW-0472">Membrane</keyword>
<evidence type="ECO:0000313" key="3">
    <source>
        <dbReference type="Proteomes" id="UP000004090"/>
    </source>
</evidence>
<comment type="caution">
    <text evidence="2">The sequence shown here is derived from an EMBL/GenBank/DDBJ whole genome shotgun (WGS) entry which is preliminary data.</text>
</comment>
<sequence length="54" mass="6137">MYILLLLELFFFHIGIIMISMGGAGMLEIGSLFCLFSTILIIVALFKILSKRKR</sequence>
<organism evidence="2 3">
    <name type="scientific">Amedibacillus dolichus DSM 3991</name>
    <dbReference type="NCBI Taxonomy" id="428127"/>
    <lineage>
        <taxon>Bacteria</taxon>
        <taxon>Bacillati</taxon>
        <taxon>Bacillota</taxon>
        <taxon>Erysipelotrichia</taxon>
        <taxon>Erysipelotrichales</taxon>
        <taxon>Erysipelotrichaceae</taxon>
        <taxon>Amedibacillus</taxon>
    </lineage>
</organism>
<reference evidence="2 3" key="2">
    <citation type="submission" date="2007-09" db="EMBL/GenBank/DDBJ databases">
        <authorList>
            <person name="Fulton L."/>
            <person name="Clifton S."/>
            <person name="Fulton B."/>
            <person name="Xu J."/>
            <person name="Minx P."/>
            <person name="Pepin K.H."/>
            <person name="Johnson M."/>
            <person name="Thiruvilangam P."/>
            <person name="Bhonagiri V."/>
            <person name="Nash W.E."/>
            <person name="Mardis E.R."/>
            <person name="Wilson R.K."/>
        </authorList>
    </citation>
    <scope>NUCLEOTIDE SEQUENCE [LARGE SCALE GENOMIC DNA]</scope>
    <source>
        <strain evidence="2 3">DSM 3991</strain>
    </source>
</reference>
<reference evidence="2 3" key="1">
    <citation type="submission" date="2007-09" db="EMBL/GenBank/DDBJ databases">
        <title>Draft genome sequence of Eubacterium dolichum (DSM 3991).</title>
        <authorList>
            <person name="Sudarsanam P."/>
            <person name="Ley R."/>
            <person name="Guruge J."/>
            <person name="Turnbaugh P.J."/>
            <person name="Mahowald M."/>
            <person name="Liep D."/>
            <person name="Gordon J."/>
        </authorList>
    </citation>
    <scope>NUCLEOTIDE SEQUENCE [LARGE SCALE GENOMIC DNA]</scope>
    <source>
        <strain evidence="2 3">DSM 3991</strain>
    </source>
</reference>
<gene>
    <name evidence="2" type="ORF">EUBDOL_02083</name>
</gene>
<dbReference type="HOGENOM" id="CLU_3043491_0_0_9"/>